<dbReference type="InterPro" id="IPR012340">
    <property type="entry name" value="NA-bd_OB-fold"/>
</dbReference>
<evidence type="ECO:0000313" key="6">
    <source>
        <dbReference type="EMBL" id="KAA6399145.1"/>
    </source>
</evidence>
<dbReference type="Gene3D" id="2.40.50.140">
    <property type="entry name" value="Nucleic acid-binding proteins"/>
    <property type="match status" value="1"/>
</dbReference>
<keyword evidence="1 3" id="KW-0820">tRNA-binding</keyword>
<dbReference type="Pfam" id="PF01588">
    <property type="entry name" value="tRNA_bind"/>
    <property type="match status" value="1"/>
</dbReference>
<feature type="compositionally biased region" description="Polar residues" evidence="4">
    <location>
        <begin position="90"/>
        <end position="100"/>
    </location>
</feature>
<feature type="compositionally biased region" description="Basic and acidic residues" evidence="4">
    <location>
        <begin position="101"/>
        <end position="115"/>
    </location>
</feature>
<dbReference type="PANTHER" id="PTHR11586">
    <property type="entry name" value="TRNA-AMINOACYLATION COFACTOR ARC1 FAMILY MEMBER"/>
    <property type="match status" value="1"/>
</dbReference>
<dbReference type="AlphaFoldDB" id="A0A5J4WXP7"/>
<dbReference type="OrthoDB" id="19141at2759"/>
<accession>A0A5J4WXP7</accession>
<dbReference type="InterPro" id="IPR051270">
    <property type="entry name" value="Tyrosine-tRNA_ligase_regulator"/>
</dbReference>
<dbReference type="Proteomes" id="UP000324800">
    <property type="component" value="Unassembled WGS sequence"/>
</dbReference>
<dbReference type="SUPFAM" id="SSF50249">
    <property type="entry name" value="Nucleic acid-binding proteins"/>
    <property type="match status" value="1"/>
</dbReference>
<dbReference type="GO" id="GO:0000049">
    <property type="term" value="F:tRNA binding"/>
    <property type="evidence" value="ECO:0007669"/>
    <property type="project" value="UniProtKB-UniRule"/>
</dbReference>
<evidence type="ECO:0000256" key="3">
    <source>
        <dbReference type="PROSITE-ProRule" id="PRU00209"/>
    </source>
</evidence>
<feature type="domain" description="TRNA-binding" evidence="5">
    <location>
        <begin position="128"/>
        <end position="230"/>
    </location>
</feature>
<dbReference type="PROSITE" id="PS50886">
    <property type="entry name" value="TRBD"/>
    <property type="match status" value="1"/>
</dbReference>
<protein>
    <recommendedName>
        <fullName evidence="5">tRNA-binding domain-containing protein</fullName>
    </recommendedName>
</protein>
<proteinExistence type="predicted"/>
<evidence type="ECO:0000313" key="7">
    <source>
        <dbReference type="Proteomes" id="UP000324800"/>
    </source>
</evidence>
<sequence>MEQSISRLDLILSELESQVCVPLRMDPDDPWFAENLVKSHTVNKAKCASCGTLYTLPFEKTCPLCKFKPGRVHPPYFKLDVEGIKRRATGNAQTESQTADQIDKKKEDKEKKGKNQETGQKDANLTKIFEQCNFRVIKITNCRKHPNADKLILADADIGGITKPLITGLIPYYQPIDLEGRIVCGIANLKPKKLVGIEGQVMLLAATDKVSGQIQILKPPADSEIGDRIFPLDSPFLINSTITPLEPPAIIPSKQFDKVVEGFKVLNGKPTFYGVPLVTRKGEITTIDISDGSEFH</sequence>
<evidence type="ECO:0000256" key="1">
    <source>
        <dbReference type="ARBA" id="ARBA00022555"/>
    </source>
</evidence>
<comment type="caution">
    <text evidence="6">The sequence shown here is derived from an EMBL/GenBank/DDBJ whole genome shotgun (WGS) entry which is preliminary data.</text>
</comment>
<organism evidence="6 7">
    <name type="scientific">Streblomastix strix</name>
    <dbReference type="NCBI Taxonomy" id="222440"/>
    <lineage>
        <taxon>Eukaryota</taxon>
        <taxon>Metamonada</taxon>
        <taxon>Preaxostyla</taxon>
        <taxon>Oxymonadida</taxon>
        <taxon>Streblomastigidae</taxon>
        <taxon>Streblomastix</taxon>
    </lineage>
</organism>
<evidence type="ECO:0000259" key="5">
    <source>
        <dbReference type="PROSITE" id="PS50886"/>
    </source>
</evidence>
<dbReference type="InterPro" id="IPR002547">
    <property type="entry name" value="tRNA-bd_dom"/>
</dbReference>
<feature type="region of interest" description="Disordered" evidence="4">
    <location>
        <begin position="88"/>
        <end position="119"/>
    </location>
</feature>
<reference evidence="6 7" key="1">
    <citation type="submission" date="2019-03" db="EMBL/GenBank/DDBJ databases">
        <title>Single cell metagenomics reveals metabolic interactions within the superorganism composed of flagellate Streblomastix strix and complex community of Bacteroidetes bacteria on its surface.</title>
        <authorList>
            <person name="Treitli S.C."/>
            <person name="Kolisko M."/>
            <person name="Husnik F."/>
            <person name="Keeling P."/>
            <person name="Hampl V."/>
        </authorList>
    </citation>
    <scope>NUCLEOTIDE SEQUENCE [LARGE SCALE GENOMIC DNA]</scope>
    <source>
        <strain evidence="6">ST1C</strain>
    </source>
</reference>
<keyword evidence="2 3" id="KW-0694">RNA-binding</keyword>
<name>A0A5J4WXP7_9EUKA</name>
<gene>
    <name evidence="6" type="ORF">EZS28_005329</name>
</gene>
<dbReference type="EMBL" id="SNRW01000813">
    <property type="protein sequence ID" value="KAA6399145.1"/>
    <property type="molecule type" value="Genomic_DNA"/>
</dbReference>
<evidence type="ECO:0000256" key="4">
    <source>
        <dbReference type="SAM" id="MobiDB-lite"/>
    </source>
</evidence>
<evidence type="ECO:0000256" key="2">
    <source>
        <dbReference type="ARBA" id="ARBA00022884"/>
    </source>
</evidence>
<dbReference type="PANTHER" id="PTHR11586:SF37">
    <property type="entry name" value="TRNA-BINDING DOMAIN-CONTAINING PROTEIN"/>
    <property type="match status" value="1"/>
</dbReference>